<comment type="caution">
    <text evidence="2">The sequence shown here is derived from an EMBL/GenBank/DDBJ whole genome shotgun (WGS) entry which is preliminary data.</text>
</comment>
<proteinExistence type="predicted"/>
<dbReference type="InterPro" id="IPR040676">
    <property type="entry name" value="DUF5641"/>
</dbReference>
<evidence type="ECO:0000313" key="3">
    <source>
        <dbReference type="Proteomes" id="UP000801492"/>
    </source>
</evidence>
<dbReference type="Pfam" id="PF18701">
    <property type="entry name" value="DUF5641"/>
    <property type="match status" value="1"/>
</dbReference>
<organism evidence="2 3">
    <name type="scientific">Ignelater luminosus</name>
    <name type="common">Cucubano</name>
    <name type="synonym">Pyrophorus luminosus</name>
    <dbReference type="NCBI Taxonomy" id="2038154"/>
    <lineage>
        <taxon>Eukaryota</taxon>
        <taxon>Metazoa</taxon>
        <taxon>Ecdysozoa</taxon>
        <taxon>Arthropoda</taxon>
        <taxon>Hexapoda</taxon>
        <taxon>Insecta</taxon>
        <taxon>Pterygota</taxon>
        <taxon>Neoptera</taxon>
        <taxon>Endopterygota</taxon>
        <taxon>Coleoptera</taxon>
        <taxon>Polyphaga</taxon>
        <taxon>Elateriformia</taxon>
        <taxon>Elateroidea</taxon>
        <taxon>Elateridae</taxon>
        <taxon>Agrypninae</taxon>
        <taxon>Pyrophorini</taxon>
        <taxon>Ignelater</taxon>
    </lineage>
</organism>
<dbReference type="Proteomes" id="UP000801492">
    <property type="component" value="Unassembled WGS sequence"/>
</dbReference>
<dbReference type="AlphaFoldDB" id="A0A8K0GFR9"/>
<gene>
    <name evidence="2" type="ORF">ILUMI_06070</name>
</gene>
<reference evidence="2" key="1">
    <citation type="submission" date="2019-08" db="EMBL/GenBank/DDBJ databases">
        <title>The genome of the North American firefly Photinus pyralis.</title>
        <authorList>
            <consortium name="Photinus pyralis genome working group"/>
            <person name="Fallon T.R."/>
            <person name="Sander Lower S.E."/>
            <person name="Weng J.-K."/>
        </authorList>
    </citation>
    <scope>NUCLEOTIDE SEQUENCE</scope>
    <source>
        <strain evidence="2">TRF0915ILg1</strain>
        <tissue evidence="2">Whole body</tissue>
    </source>
</reference>
<protein>
    <recommendedName>
        <fullName evidence="1">DUF5641 domain-containing protein</fullName>
    </recommendedName>
</protein>
<feature type="non-terminal residue" evidence="2">
    <location>
        <position position="134"/>
    </location>
</feature>
<dbReference type="OrthoDB" id="5987340at2759"/>
<evidence type="ECO:0000259" key="1">
    <source>
        <dbReference type="Pfam" id="PF18701"/>
    </source>
</evidence>
<dbReference type="EMBL" id="VTPC01002369">
    <property type="protein sequence ID" value="KAF2900117.1"/>
    <property type="molecule type" value="Genomic_DNA"/>
</dbReference>
<keyword evidence="3" id="KW-1185">Reference proteome</keyword>
<feature type="domain" description="DUF5641" evidence="1">
    <location>
        <begin position="99"/>
        <end position="129"/>
    </location>
</feature>
<name>A0A8K0GFR9_IGNLU</name>
<sequence>FRANAEIKKLGTFLRKNLEGIPEQASNLEVNWHFNPPHAPHFGGLLKAIVKFVKYHIRRIADDPDDLDLLTPARFQIGRLLVSVPDPDVSTVPGNRLTQFQTVQQILRHFWRRRYQEYLSGLQTRSKWLVILSS</sequence>
<evidence type="ECO:0000313" key="2">
    <source>
        <dbReference type="EMBL" id="KAF2900117.1"/>
    </source>
</evidence>
<accession>A0A8K0GFR9</accession>